<feature type="domain" description="SpaA-like prealbumin fold" evidence="6">
    <location>
        <begin position="653"/>
        <end position="723"/>
    </location>
</feature>
<accession>A0A3F3H3J7</accession>
<reference evidence="7" key="1">
    <citation type="journal article" date="2015" name="BMC Genomics">
        <title>Comparative genomics of Fructobacillus spp. and Leuconostoc spp. reveals niche-specific evolution of Fructobacillus spp.</title>
        <authorList>
            <person name="Endo A."/>
            <person name="Tanizawa Y."/>
            <person name="Tanaka N."/>
            <person name="Maeno S."/>
            <person name="Kumar H."/>
            <person name="Shiwa Y."/>
            <person name="Okada S."/>
            <person name="Yoshikawa H."/>
            <person name="Dicks L."/>
            <person name="Nakagawa J."/>
            <person name="Arita M."/>
        </authorList>
    </citation>
    <scope>NUCLEOTIDE SEQUENCE [LARGE SCALE GENOMIC DNA]</scope>
    <source>
        <strain evidence="7">F214-1</strain>
    </source>
</reference>
<evidence type="ECO:0000256" key="5">
    <source>
        <dbReference type="SAM" id="Phobius"/>
    </source>
</evidence>
<dbReference type="Gene3D" id="2.60.40.10">
    <property type="entry name" value="Immunoglobulins"/>
    <property type="match status" value="5"/>
</dbReference>
<evidence type="ECO:0000256" key="4">
    <source>
        <dbReference type="SAM" id="MobiDB-lite"/>
    </source>
</evidence>
<evidence type="ECO:0000259" key="6">
    <source>
        <dbReference type="Pfam" id="PF17802"/>
    </source>
</evidence>
<dbReference type="Pfam" id="PF19258">
    <property type="entry name" value="KxYKxGKxW_sig"/>
    <property type="match status" value="1"/>
</dbReference>
<keyword evidence="5" id="KW-1133">Transmembrane helix</keyword>
<dbReference type="InterPro" id="IPR013783">
    <property type="entry name" value="Ig-like_fold"/>
</dbReference>
<keyword evidence="2" id="KW-0964">Secreted</keyword>
<organism evidence="7">
    <name type="scientific">Fructobacillus tropaeoli</name>
    <dbReference type="NCBI Taxonomy" id="709323"/>
    <lineage>
        <taxon>Bacteria</taxon>
        <taxon>Bacillati</taxon>
        <taxon>Bacillota</taxon>
        <taxon>Bacilli</taxon>
        <taxon>Lactobacillales</taxon>
        <taxon>Lactobacillaceae</taxon>
        <taxon>Fructobacillus</taxon>
    </lineage>
</organism>
<dbReference type="InterPro" id="IPR022263">
    <property type="entry name" value="KxYKxGKxW"/>
</dbReference>
<feature type="domain" description="SpaA-like prealbumin fold" evidence="6">
    <location>
        <begin position="754"/>
        <end position="831"/>
    </location>
</feature>
<feature type="domain" description="SpaA-like prealbumin fold" evidence="6">
    <location>
        <begin position="334"/>
        <end position="422"/>
    </location>
</feature>
<name>A0A3F3H3J7_9LACO</name>
<feature type="domain" description="SpaA-like prealbumin fold" evidence="6">
    <location>
        <begin position="444"/>
        <end position="515"/>
    </location>
</feature>
<evidence type="ECO:0000256" key="3">
    <source>
        <dbReference type="ARBA" id="ARBA00022729"/>
    </source>
</evidence>
<feature type="transmembrane region" description="Helical" evidence="5">
    <location>
        <begin position="20"/>
        <end position="37"/>
    </location>
</feature>
<keyword evidence="5" id="KW-0812">Transmembrane</keyword>
<evidence type="ECO:0000256" key="2">
    <source>
        <dbReference type="ARBA" id="ARBA00022525"/>
    </source>
</evidence>
<feature type="non-terminal residue" evidence="7">
    <location>
        <position position="923"/>
    </location>
</feature>
<dbReference type="InterPro" id="IPR041033">
    <property type="entry name" value="SpaA_PFL_dom_1"/>
</dbReference>
<gene>
    <name evidence="7" type="ORF">FTRO_0250010</name>
</gene>
<evidence type="ECO:0000256" key="1">
    <source>
        <dbReference type="ARBA" id="ARBA00007257"/>
    </source>
</evidence>
<dbReference type="PANTHER" id="PTHR36108">
    <property type="entry name" value="COLOSSIN-B-RELATED"/>
    <property type="match status" value="1"/>
</dbReference>
<dbReference type="EMBL" id="DF968102">
    <property type="protein sequence ID" value="GAP05034.1"/>
    <property type="molecule type" value="Genomic_DNA"/>
</dbReference>
<dbReference type="NCBIfam" id="TIGR03715">
    <property type="entry name" value="KxYKxGKxW"/>
    <property type="match status" value="1"/>
</dbReference>
<dbReference type="AlphaFoldDB" id="A0A3F3H3J7"/>
<dbReference type="SUPFAM" id="SSF49478">
    <property type="entry name" value="Cna protein B-type domain"/>
    <property type="match status" value="1"/>
</dbReference>
<feature type="region of interest" description="Disordered" evidence="4">
    <location>
        <begin position="883"/>
        <end position="904"/>
    </location>
</feature>
<evidence type="ECO:0000313" key="7">
    <source>
        <dbReference type="EMBL" id="GAP05034.1"/>
    </source>
</evidence>
<protein>
    <submittedName>
        <fullName evidence="7">LPXTG-motif protein cell wall anchor domain protein</fullName>
    </submittedName>
</protein>
<comment type="similarity">
    <text evidence="1">Belongs to the serine-aspartate repeat-containing protein (SDr) family.</text>
</comment>
<dbReference type="Pfam" id="PF17802">
    <property type="entry name" value="SpaA"/>
    <property type="match status" value="5"/>
</dbReference>
<feature type="domain" description="SpaA-like prealbumin fold" evidence="6">
    <location>
        <begin position="549"/>
        <end position="617"/>
    </location>
</feature>
<dbReference type="Proteomes" id="UP000064514">
    <property type="component" value="Unassembled WGS sequence"/>
</dbReference>
<proteinExistence type="inferred from homology"/>
<feature type="compositionally biased region" description="Polar residues" evidence="4">
    <location>
        <begin position="888"/>
        <end position="904"/>
    </location>
</feature>
<keyword evidence="3" id="KW-0732">Signal</keyword>
<dbReference type="PANTHER" id="PTHR36108:SF13">
    <property type="entry name" value="COLOSSIN-B-RELATED"/>
    <property type="match status" value="1"/>
</dbReference>
<dbReference type="RefSeq" id="WP_059394349.1">
    <property type="nucleotide sequence ID" value="NZ_DF968102.1"/>
</dbReference>
<keyword evidence="5" id="KW-0472">Membrane</keyword>
<sequence length="923" mass="98034">MGNLKEKERYKLYKDGKHWVTTMIAGAMLISGLGLISQHNIVSADDLASGGQVSFAGKDGTVSFSDGSNEPVMNIRMGSQATFCINPFVIVHSGALATQVGQNDARAALWSRMTSYQRGLVNNVAWVGQSQGAANDPATYYATQVAMWSLLAGQNGIPGMVDGNSKIDSSQLTNVLDGRTVTGQNYTGAGDVASKAAQILDNAASLSQSPTFNPAPLNIVAGKSGVIDTTNGVDLSKFQRITSDKAGVTASANGTQLVVNTDQSAQAGNATLTLNTGRNTNGVNYIYGTVNPDDSIGQTLDGSGDPSRMKANVSVNIVKANLKIDKNVLQDNGQVNKHLTNGNYSLAGNVFEVHKDTAGGPVVKELTTDANGNAETGSVMDYGHYVITEKQASQGLANTFTPIAVDLNADGQNVQTVTATNKEVTGGITIQKTGAETGTQMWNDNYSLAGNIFKIHKDSINGEVVDTVTTNDKGQAQTKTDLPLGHYVVEEVQASKGFLKTFKPQDVDITYQGQNVPIVISATGGTNQEVKGQIIVDKSGAQSGKNMINGNYTLAGNEFDIFDEQNNLVDHVTTDASGKAYSKTDLKLGKYTVVETKASQGFVKSATPQKVDLSYVGQEVPVVFDTAYETNQEVKGGITIQKTGAETGTKQWNDNYSLAGNVFKIHKDSINGEVVDEVTTDANGYAKTREDLPLGHYVVEEVQASKGFVKTFKPQDVDITYQGQNVPIVLSLTGGTNQEVKGKTVIDKSGSESKKTPWNSNYSLAGNVFDIHQDNALGKVVAQITTDANGHAETDANLPLGDYYVTESKASQGYVNSFTPQKVTLKYAGQEVALVADMAAGTNQEVTGSTSVIKQDKQTGDNSQGRATLSGAEYTLYHADGTPVKWSENGQPTPEITSGKQVSRDQVTLRIDDDLHEAGVKHL</sequence>